<dbReference type="InterPro" id="IPR012337">
    <property type="entry name" value="RNaseH-like_sf"/>
</dbReference>
<dbReference type="EMBL" id="NPEV01000006">
    <property type="protein sequence ID" value="RAI29018.1"/>
    <property type="molecule type" value="Genomic_DNA"/>
</dbReference>
<protein>
    <recommendedName>
        <fullName evidence="5">Integrase</fullName>
    </recommendedName>
</protein>
<evidence type="ECO:0000259" key="2">
    <source>
        <dbReference type="PROSITE" id="PS51702"/>
    </source>
</evidence>
<dbReference type="Pfam" id="PF09299">
    <property type="entry name" value="Mu-transpos_C"/>
    <property type="match status" value="1"/>
</dbReference>
<comment type="caution">
    <text evidence="3">The sequence shown here is derived from an EMBL/GenBank/DDBJ whole genome shotgun (WGS) entry which is preliminary data.</text>
</comment>
<sequence length="747" mass="82222">MEGQPMTAPTNKSTKDWLSAKEIADLKLSSLAKTVSGIIRYASREGWNDDPARCRDRKGRGGGLEYHVSLLPTLARLDYEKRFMVVGEVEPTRLQPDLPTPETDRARRSQEARLAILVAYDRFGGGLNLRETGRTSVFVDSYNMGHLKVDDWVRAEVPKLSRRTLARWRAAREKCVGLGIDHSQARKGTGLLDAANDGRVKTYVLGLIAYQPHIKAERVRTLVQAEFGDTLTDHKGKARPVPPVRTFQHTIRGWKAAESVVLTQLSNPDFYRSTMAPAGVGVLRHIKGPNVLWMIDASPLDAMDTSGSRATVYACIDIGTRRTQIAISRTPRASAVALLIRKAILAWGVPEKIKTDNGSDFVADDTKRLFDALGIEMELSDAYSPAQKGHVERVIRTFQHNFSELLPGYIGHSVTDRKRLEDRKNFAERLGLPTAELFGVTLSMSDIQGLADRWIDAFYEHQPHSALGGKTPAQAAAEANVAVRTVDPRALDVLLMPVAEGGGTRTVTKLGVRVGGFYYQTMAALPGDRVFVRLDPNDLGLVYLFDADTRAFIEPAVCPERAGVDPAKFMAMVKRKRAELLAERGKDIRDEVKRITSGPALIELYLGEKEKERAAEADNVVQLPTRSIDYTTPDIAAALSAATGERHEAPAETPLEAPGAPAEVVAFKPKVPVAKPAGNGRPAFQNDQEMAAWLLENPQQMTERDRLHMAERLDAWTFREMLPAFGVSADALAALIKDKKTQGTTGQ</sequence>
<proteinExistence type="predicted"/>
<dbReference type="Proteomes" id="UP000249299">
    <property type="component" value="Unassembled WGS sequence"/>
</dbReference>
<dbReference type="PANTHER" id="PTHR35004:SF7">
    <property type="entry name" value="INTEGRASE PROTEIN"/>
    <property type="match status" value="1"/>
</dbReference>
<organism evidence="3 4">
    <name type="scientific">Rhodobium orientis</name>
    <dbReference type="NCBI Taxonomy" id="34017"/>
    <lineage>
        <taxon>Bacteria</taxon>
        <taxon>Pseudomonadati</taxon>
        <taxon>Pseudomonadota</taxon>
        <taxon>Alphaproteobacteria</taxon>
        <taxon>Hyphomicrobiales</taxon>
        <taxon>Rhodobiaceae</taxon>
        <taxon>Rhodobium</taxon>
    </lineage>
</organism>
<dbReference type="GO" id="GO:0003677">
    <property type="term" value="F:DNA binding"/>
    <property type="evidence" value="ECO:0007669"/>
    <property type="project" value="InterPro"/>
</dbReference>
<evidence type="ECO:0008006" key="5">
    <source>
        <dbReference type="Google" id="ProtNLM"/>
    </source>
</evidence>
<dbReference type="Pfam" id="PF02316">
    <property type="entry name" value="HTH_Tnp_Mu_1"/>
    <property type="match status" value="1"/>
</dbReference>
<dbReference type="Gene3D" id="3.30.420.10">
    <property type="entry name" value="Ribonuclease H-like superfamily/Ribonuclease H"/>
    <property type="match status" value="1"/>
</dbReference>
<accession>A0A327K0X8</accession>
<dbReference type="InterPro" id="IPR009061">
    <property type="entry name" value="DNA-bd_dom_put_sf"/>
</dbReference>
<dbReference type="SUPFAM" id="SSF53098">
    <property type="entry name" value="Ribonuclease H-like"/>
    <property type="match status" value="1"/>
</dbReference>
<dbReference type="InterPro" id="IPR036397">
    <property type="entry name" value="RNaseH_sf"/>
</dbReference>
<dbReference type="InterPro" id="IPR003314">
    <property type="entry name" value="Mu-type_HTH"/>
</dbReference>
<dbReference type="GO" id="GO:0015074">
    <property type="term" value="P:DNA integration"/>
    <property type="evidence" value="ECO:0007669"/>
    <property type="project" value="InterPro"/>
</dbReference>
<evidence type="ECO:0000313" key="4">
    <source>
        <dbReference type="Proteomes" id="UP000249299"/>
    </source>
</evidence>
<evidence type="ECO:0000259" key="1">
    <source>
        <dbReference type="PROSITE" id="PS50994"/>
    </source>
</evidence>
<dbReference type="InterPro" id="IPR036388">
    <property type="entry name" value="WH-like_DNA-bd_sf"/>
</dbReference>
<dbReference type="InterPro" id="IPR001584">
    <property type="entry name" value="Integrase_cat-core"/>
</dbReference>
<dbReference type="PANTHER" id="PTHR35004">
    <property type="entry name" value="TRANSPOSASE RV3428C-RELATED"/>
    <property type="match status" value="1"/>
</dbReference>
<dbReference type="PROSITE" id="PS51702">
    <property type="entry name" value="HTH_MU"/>
    <property type="match status" value="1"/>
</dbReference>
<dbReference type="InterPro" id="IPR015378">
    <property type="entry name" value="Transposase-like_Mu_C"/>
</dbReference>
<evidence type="ECO:0000313" key="3">
    <source>
        <dbReference type="EMBL" id="RAI29018.1"/>
    </source>
</evidence>
<name>A0A327K0X8_9HYPH</name>
<reference evidence="3 4" key="1">
    <citation type="submission" date="2017-07" db="EMBL/GenBank/DDBJ databases">
        <title>Draft Genome Sequences of Select Purple Nonsulfur Bacteria.</title>
        <authorList>
            <person name="Lasarre B."/>
            <person name="Mckinlay J.B."/>
        </authorList>
    </citation>
    <scope>NUCLEOTIDE SEQUENCE [LARGE SCALE GENOMIC DNA]</scope>
    <source>
        <strain evidence="3 4">DSM 11290</strain>
    </source>
</reference>
<dbReference type="Pfam" id="PF00665">
    <property type="entry name" value="rve"/>
    <property type="match status" value="1"/>
</dbReference>
<feature type="domain" description="Integrase catalytic" evidence="1">
    <location>
        <begin position="285"/>
        <end position="480"/>
    </location>
</feature>
<dbReference type="SUPFAM" id="SSF46955">
    <property type="entry name" value="Putative DNA-binding domain"/>
    <property type="match status" value="1"/>
</dbReference>
<dbReference type="PROSITE" id="PS50994">
    <property type="entry name" value="INTEGRASE"/>
    <property type="match status" value="1"/>
</dbReference>
<feature type="domain" description="HTH Mu-type" evidence="2">
    <location>
        <begin position="16"/>
        <end position="87"/>
    </location>
</feature>
<gene>
    <name evidence="3" type="ORF">CH339_04860</name>
</gene>
<keyword evidence="4" id="KW-1185">Reference proteome</keyword>
<dbReference type="AlphaFoldDB" id="A0A327K0X8"/>
<dbReference type="Gene3D" id="1.10.10.10">
    <property type="entry name" value="Winged helix-like DNA-binding domain superfamily/Winged helix DNA-binding domain"/>
    <property type="match status" value="1"/>
</dbReference>
<dbReference type="OrthoDB" id="5287589at2"/>